<feature type="region of interest" description="Disordered" evidence="1">
    <location>
        <begin position="30"/>
        <end position="58"/>
    </location>
</feature>
<organism evidence="2 3">
    <name type="scientific">Paenibacillus terreus</name>
    <dbReference type="NCBI Taxonomy" id="1387834"/>
    <lineage>
        <taxon>Bacteria</taxon>
        <taxon>Bacillati</taxon>
        <taxon>Bacillota</taxon>
        <taxon>Bacilli</taxon>
        <taxon>Bacillales</taxon>
        <taxon>Paenibacillaceae</taxon>
        <taxon>Paenibacillus</taxon>
    </lineage>
</organism>
<feature type="compositionally biased region" description="Low complexity" evidence="1">
    <location>
        <begin position="32"/>
        <end position="50"/>
    </location>
</feature>
<evidence type="ECO:0000256" key="1">
    <source>
        <dbReference type="SAM" id="MobiDB-lite"/>
    </source>
</evidence>
<accession>A0ABV5B9Y6</accession>
<evidence type="ECO:0000313" key="3">
    <source>
        <dbReference type="Proteomes" id="UP001580407"/>
    </source>
</evidence>
<dbReference type="EMBL" id="JBHILM010000017">
    <property type="protein sequence ID" value="MFB5682360.1"/>
    <property type="molecule type" value="Genomic_DNA"/>
</dbReference>
<sequence>MRAIREAALTLVAFVPLLTGMGCEAGDKKGEALQQQAAPEAAPETAAERQSQTTSVRESKPCGIAEWVDFLMINDIKYVHSPEDGPDVNEKQLGDEVGRVGYTLNENACSDHVSRNGDAAYVPAGTTIYAMKGYKPEFRVIADNKLYQASENVNAATLGDLLDIEGRTAKVSLESGRDGSAIGDFSVEASEQFVRQLLALPYVGWDAVYNKTRHESGVFLRVHLQDGTSLRLVFYPKGNGFTPGAFGTESLQELIMTERARIKAAAGM</sequence>
<dbReference type="RefSeq" id="WP_375526121.1">
    <property type="nucleotide sequence ID" value="NZ_JBHILM010000017.1"/>
</dbReference>
<proteinExistence type="predicted"/>
<dbReference type="Proteomes" id="UP001580407">
    <property type="component" value="Unassembled WGS sequence"/>
</dbReference>
<evidence type="ECO:0000313" key="2">
    <source>
        <dbReference type="EMBL" id="MFB5682360.1"/>
    </source>
</evidence>
<gene>
    <name evidence="2" type="ORF">ACE3NQ_15645</name>
</gene>
<keyword evidence="3" id="KW-1185">Reference proteome</keyword>
<comment type="caution">
    <text evidence="2">The sequence shown here is derived from an EMBL/GenBank/DDBJ whole genome shotgun (WGS) entry which is preliminary data.</text>
</comment>
<dbReference type="PROSITE" id="PS51257">
    <property type="entry name" value="PROKAR_LIPOPROTEIN"/>
    <property type="match status" value="1"/>
</dbReference>
<protein>
    <recommendedName>
        <fullName evidence="4">Lipoprotein</fullName>
    </recommendedName>
</protein>
<reference evidence="2 3" key="1">
    <citation type="submission" date="2024-09" db="EMBL/GenBank/DDBJ databases">
        <authorList>
            <person name="Ruan L."/>
        </authorList>
    </citation>
    <scope>NUCLEOTIDE SEQUENCE [LARGE SCALE GENOMIC DNA]</scope>
    <source>
        <strain evidence="2 3">D33</strain>
    </source>
</reference>
<name>A0ABV5B9Y6_9BACL</name>
<evidence type="ECO:0008006" key="4">
    <source>
        <dbReference type="Google" id="ProtNLM"/>
    </source>
</evidence>